<evidence type="ECO:0000313" key="2">
    <source>
        <dbReference type="Proteomes" id="UP001321473"/>
    </source>
</evidence>
<dbReference type="GO" id="GO:0030682">
    <property type="term" value="P:symbiont-mediated perturbation of host defenses"/>
    <property type="evidence" value="ECO:0007669"/>
    <property type="project" value="InterPro"/>
</dbReference>
<reference evidence="1 2" key="1">
    <citation type="journal article" date="2023" name="Arcadia Sci">
        <title>De novo assembly of a long-read Amblyomma americanum tick genome.</title>
        <authorList>
            <person name="Chou S."/>
            <person name="Poskanzer K.E."/>
            <person name="Rollins M."/>
            <person name="Thuy-Boun P.S."/>
        </authorList>
    </citation>
    <scope>NUCLEOTIDE SEQUENCE [LARGE SCALE GENOMIC DNA]</scope>
    <source>
        <strain evidence="1">F_SG_1</strain>
        <tissue evidence="1">Salivary glands</tissue>
    </source>
</reference>
<dbReference type="Pfam" id="PF02098">
    <property type="entry name" value="His_binding"/>
    <property type="match status" value="1"/>
</dbReference>
<gene>
    <name evidence="1" type="ORF">V5799_003424</name>
</gene>
<sequence>MYRNMEQGGFGPDDGCLRDTQIGEEVDGKARLRFRYGGGQEWNSTLKYRSSEGQTGKNIVEILLDGAPKPALYDLLFVDCKYCKVLKSQTGPKCMLSVTEVSLRHGLPQHCQFLYGLFCGVEPMYQVSDASCLVHDMKRG</sequence>
<name>A0AAQ4D905_AMBAM</name>
<organism evidence="1 2">
    <name type="scientific">Amblyomma americanum</name>
    <name type="common">Lone star tick</name>
    <dbReference type="NCBI Taxonomy" id="6943"/>
    <lineage>
        <taxon>Eukaryota</taxon>
        <taxon>Metazoa</taxon>
        <taxon>Ecdysozoa</taxon>
        <taxon>Arthropoda</taxon>
        <taxon>Chelicerata</taxon>
        <taxon>Arachnida</taxon>
        <taxon>Acari</taxon>
        <taxon>Parasitiformes</taxon>
        <taxon>Ixodida</taxon>
        <taxon>Ixodoidea</taxon>
        <taxon>Ixodidae</taxon>
        <taxon>Amblyomminae</taxon>
        <taxon>Amblyomma</taxon>
    </lineage>
</organism>
<dbReference type="InterPro" id="IPR012674">
    <property type="entry name" value="Calycin"/>
</dbReference>
<proteinExistence type="predicted"/>
<keyword evidence="2" id="KW-1185">Reference proteome</keyword>
<dbReference type="Gene3D" id="2.40.128.20">
    <property type="match status" value="1"/>
</dbReference>
<dbReference type="GO" id="GO:0043176">
    <property type="term" value="F:amine binding"/>
    <property type="evidence" value="ECO:0007669"/>
    <property type="project" value="InterPro"/>
</dbReference>
<dbReference type="EMBL" id="JARKHS020033589">
    <property type="protein sequence ID" value="KAK8758945.1"/>
    <property type="molecule type" value="Genomic_DNA"/>
</dbReference>
<evidence type="ECO:0000313" key="1">
    <source>
        <dbReference type="EMBL" id="KAK8758945.1"/>
    </source>
</evidence>
<dbReference type="Proteomes" id="UP001321473">
    <property type="component" value="Unassembled WGS sequence"/>
</dbReference>
<dbReference type="AlphaFoldDB" id="A0AAQ4D905"/>
<dbReference type="InterPro" id="IPR002970">
    <property type="entry name" value="Tick_his-bd"/>
</dbReference>
<dbReference type="SUPFAM" id="SSF50814">
    <property type="entry name" value="Lipocalins"/>
    <property type="match status" value="1"/>
</dbReference>
<comment type="caution">
    <text evidence="1">The sequence shown here is derived from an EMBL/GenBank/DDBJ whole genome shotgun (WGS) entry which is preliminary data.</text>
</comment>
<accession>A0AAQ4D905</accession>
<protein>
    <submittedName>
        <fullName evidence="1">Uncharacterized protein</fullName>
    </submittedName>
</protein>